<organism evidence="1">
    <name type="scientific">Cucumis melo</name>
    <name type="common">Muskmelon</name>
    <dbReference type="NCBI Taxonomy" id="3656"/>
    <lineage>
        <taxon>Eukaryota</taxon>
        <taxon>Viridiplantae</taxon>
        <taxon>Streptophyta</taxon>
        <taxon>Embryophyta</taxon>
        <taxon>Tracheophyta</taxon>
        <taxon>Spermatophyta</taxon>
        <taxon>Magnoliopsida</taxon>
        <taxon>eudicotyledons</taxon>
        <taxon>Gunneridae</taxon>
        <taxon>Pentapetalae</taxon>
        <taxon>rosids</taxon>
        <taxon>fabids</taxon>
        <taxon>Cucurbitales</taxon>
        <taxon>Cucurbitaceae</taxon>
        <taxon>Benincaseae</taxon>
        <taxon>Cucumis</taxon>
    </lineage>
</organism>
<reference evidence="1" key="1">
    <citation type="submission" date="2023-03" db="UniProtKB">
        <authorList>
            <consortium name="EnsemblPlants"/>
        </authorList>
    </citation>
    <scope>IDENTIFICATION</scope>
</reference>
<proteinExistence type="predicted"/>
<dbReference type="AlphaFoldDB" id="A0A9I9E2L2"/>
<dbReference type="Gramene" id="MELO3C027745.2.1">
    <property type="protein sequence ID" value="MELO3C027745.2.1"/>
    <property type="gene ID" value="MELO3C027745.2"/>
</dbReference>
<dbReference type="EnsemblPlants" id="MELO3C027745.2.1">
    <property type="protein sequence ID" value="MELO3C027745.2.1"/>
    <property type="gene ID" value="MELO3C027745.2"/>
</dbReference>
<accession>A0A9I9E2L2</accession>
<sequence length="49" mass="6088">ERSHSTEVRKERSETKKERIKGEEFVEKVLISSLWECNSEWKRFIFHFM</sequence>
<evidence type="ECO:0000313" key="1">
    <source>
        <dbReference type="EnsemblPlants" id="MELO3C027745.2.1"/>
    </source>
</evidence>
<name>A0A9I9E2L2_CUCME</name>
<protein>
    <submittedName>
        <fullName evidence="1">Uncharacterized protein</fullName>
    </submittedName>
</protein>